<accession>A0A833QJU8</accession>
<dbReference type="PANTHER" id="PTHR16469:SF27">
    <property type="entry name" value="UBIQUITIN-ASSOCIATED AND SH3 DOMAIN-CONTAINING BA-RELATED"/>
    <property type="match status" value="1"/>
</dbReference>
<dbReference type="Pfam" id="PF00300">
    <property type="entry name" value="His_Phos_1"/>
    <property type="match status" value="1"/>
</dbReference>
<dbReference type="InterPro" id="IPR051710">
    <property type="entry name" value="Phosphatase_SH3-domain"/>
</dbReference>
<gene>
    <name evidence="1" type="ORF">FCM35_KLT14514</name>
</gene>
<dbReference type="EMBL" id="SWLB01000027">
    <property type="protein sequence ID" value="KAF3321261.1"/>
    <property type="molecule type" value="Genomic_DNA"/>
</dbReference>
<name>A0A833QJU8_9POAL</name>
<keyword evidence="2" id="KW-1185">Reference proteome</keyword>
<dbReference type="InterPro" id="IPR013078">
    <property type="entry name" value="His_Pase_superF_clade-1"/>
</dbReference>
<comment type="caution">
    <text evidence="1">The sequence shown here is derived from an EMBL/GenBank/DDBJ whole genome shotgun (WGS) entry which is preliminary data.</text>
</comment>
<dbReference type="CDD" id="cd07067">
    <property type="entry name" value="HP_PGM_like"/>
    <property type="match status" value="1"/>
</dbReference>
<evidence type="ECO:0000313" key="2">
    <source>
        <dbReference type="Proteomes" id="UP000623129"/>
    </source>
</evidence>
<dbReference type="OrthoDB" id="414418at2759"/>
<protein>
    <submittedName>
        <fullName evidence="1">Histidine phosphatase superfamily (Branch 1)</fullName>
    </submittedName>
</protein>
<dbReference type="SUPFAM" id="SSF53254">
    <property type="entry name" value="Phosphoglycerate mutase-like"/>
    <property type="match status" value="1"/>
</dbReference>
<sequence length="128" mass="14526">MRHGDRIDQFNDMWSRRAQRPWDPPLARDGFERAWSTGRKLRQIGFPITRVVVSPFSRCLQTAAEVVSALASRLAQGQNKERGRMPMIPACPTELTRPYRFPPEIAAPEDDKSIFINPLAEGGMVDFA</sequence>
<dbReference type="InterPro" id="IPR029033">
    <property type="entry name" value="His_PPase_superfam"/>
</dbReference>
<dbReference type="Proteomes" id="UP000623129">
    <property type="component" value="Unassembled WGS sequence"/>
</dbReference>
<proteinExistence type="predicted"/>
<dbReference type="AlphaFoldDB" id="A0A833QJU8"/>
<organism evidence="1 2">
    <name type="scientific">Carex littledalei</name>
    <dbReference type="NCBI Taxonomy" id="544730"/>
    <lineage>
        <taxon>Eukaryota</taxon>
        <taxon>Viridiplantae</taxon>
        <taxon>Streptophyta</taxon>
        <taxon>Embryophyta</taxon>
        <taxon>Tracheophyta</taxon>
        <taxon>Spermatophyta</taxon>
        <taxon>Magnoliopsida</taxon>
        <taxon>Liliopsida</taxon>
        <taxon>Poales</taxon>
        <taxon>Cyperaceae</taxon>
        <taxon>Cyperoideae</taxon>
        <taxon>Cariceae</taxon>
        <taxon>Carex</taxon>
        <taxon>Carex subgen. Euthyceras</taxon>
    </lineage>
</organism>
<reference evidence="1" key="1">
    <citation type="submission" date="2020-01" db="EMBL/GenBank/DDBJ databases">
        <title>Genome sequence of Kobresia littledalei, the first chromosome-level genome in the family Cyperaceae.</title>
        <authorList>
            <person name="Qu G."/>
        </authorList>
    </citation>
    <scope>NUCLEOTIDE SEQUENCE</scope>
    <source>
        <strain evidence="1">C.B.Clarke</strain>
        <tissue evidence="1">Leaf</tissue>
    </source>
</reference>
<evidence type="ECO:0000313" key="1">
    <source>
        <dbReference type="EMBL" id="KAF3321261.1"/>
    </source>
</evidence>
<dbReference type="Gene3D" id="3.40.50.1240">
    <property type="entry name" value="Phosphoglycerate mutase-like"/>
    <property type="match status" value="1"/>
</dbReference>
<dbReference type="PANTHER" id="PTHR16469">
    <property type="entry name" value="UBIQUITIN-ASSOCIATED AND SH3 DOMAIN-CONTAINING BA-RELATED"/>
    <property type="match status" value="1"/>
</dbReference>